<reference evidence="1 2" key="1">
    <citation type="submission" date="2016-12" db="EMBL/GenBank/DDBJ databases">
        <authorList>
            <person name="Song W.-J."/>
            <person name="Kurnit D.M."/>
        </authorList>
    </citation>
    <scope>NUCLEOTIDE SEQUENCE [LARGE SCALE GENOMIC DNA]</scope>
    <source>
        <strain evidence="1 2">DSM 18488</strain>
    </source>
</reference>
<dbReference type="InterPro" id="IPR052732">
    <property type="entry name" value="Cell-binding_unc_protein"/>
</dbReference>
<keyword evidence="2" id="KW-1185">Reference proteome</keyword>
<organism evidence="1 2">
    <name type="scientific">Desulfopila aestuarii DSM 18488</name>
    <dbReference type="NCBI Taxonomy" id="1121416"/>
    <lineage>
        <taxon>Bacteria</taxon>
        <taxon>Pseudomonadati</taxon>
        <taxon>Thermodesulfobacteriota</taxon>
        <taxon>Desulfobulbia</taxon>
        <taxon>Desulfobulbales</taxon>
        <taxon>Desulfocapsaceae</taxon>
        <taxon>Desulfopila</taxon>
    </lineage>
</organism>
<accession>A0A1M7Y2M1</accession>
<proteinExistence type="predicted"/>
<dbReference type="SUPFAM" id="SSF52540">
    <property type="entry name" value="P-loop containing nucleoside triphosphate hydrolases"/>
    <property type="match status" value="1"/>
</dbReference>
<evidence type="ECO:0000313" key="1">
    <source>
        <dbReference type="EMBL" id="SHO46201.1"/>
    </source>
</evidence>
<dbReference type="RefSeq" id="WP_073612699.1">
    <property type="nucleotide sequence ID" value="NZ_FRFE01000005.1"/>
</dbReference>
<dbReference type="PANTHER" id="PTHR43883">
    <property type="entry name" value="SLR0207 PROTEIN"/>
    <property type="match status" value="1"/>
</dbReference>
<dbReference type="EMBL" id="FRFE01000005">
    <property type="protein sequence ID" value="SHO46201.1"/>
    <property type="molecule type" value="Genomic_DNA"/>
</dbReference>
<dbReference type="STRING" id="1121416.SAMN02745220_01356"/>
<sequence length="206" mass="23656">MKAMQQKRILVFFGMTGSGKSYLSTAWAQNHGCQRLNTDVVRKEYIIKTNSRQLTEKGIDKGIYTPELTRRTYEQLLDLTEKALADPSSSCVVLDGSFQRASDRRQLVERFHGRASMFFIFCHCNEHVTRSRLGIRRADPMSVSDGDLDVYLHQLTKFENPTEIQHRMLLELDTDASLEYLIDRLDCFLARTGAEHSGSTRLDETK</sequence>
<dbReference type="Proteomes" id="UP000184603">
    <property type="component" value="Unassembled WGS sequence"/>
</dbReference>
<dbReference type="InterPro" id="IPR027417">
    <property type="entry name" value="P-loop_NTPase"/>
</dbReference>
<gene>
    <name evidence="1" type="ORF">SAMN02745220_01356</name>
</gene>
<dbReference type="OrthoDB" id="14442at2"/>
<name>A0A1M7Y2M1_9BACT</name>
<dbReference type="PANTHER" id="PTHR43883:SF1">
    <property type="entry name" value="GLUCONOKINASE"/>
    <property type="match status" value="1"/>
</dbReference>
<dbReference type="Gene3D" id="3.40.50.300">
    <property type="entry name" value="P-loop containing nucleotide triphosphate hydrolases"/>
    <property type="match status" value="1"/>
</dbReference>
<evidence type="ECO:0008006" key="3">
    <source>
        <dbReference type="Google" id="ProtNLM"/>
    </source>
</evidence>
<dbReference type="Pfam" id="PF13671">
    <property type="entry name" value="AAA_33"/>
    <property type="match status" value="1"/>
</dbReference>
<dbReference type="AlphaFoldDB" id="A0A1M7Y2M1"/>
<protein>
    <recommendedName>
        <fullName evidence="3">AAA domain-containing protein</fullName>
    </recommendedName>
</protein>
<evidence type="ECO:0000313" key="2">
    <source>
        <dbReference type="Proteomes" id="UP000184603"/>
    </source>
</evidence>